<accession>A0AA85IQI2</accession>
<protein>
    <submittedName>
        <fullName evidence="2">Uncharacterized protein</fullName>
    </submittedName>
</protein>
<keyword evidence="1" id="KW-1185">Reference proteome</keyword>
<sequence length="197" mass="21955">MSIPIDRVKVDTVDKKPLYLKLSYKGEIAADILKCRLNRAIDRTFPAAKLVLNFSTKPVLTQQVKDKLPKMASSMCIYEFNCSCGASYIGRTQRALSMRAREHVPVWLSKGVTKGINSAVLAHLVDTGHPIKLDQAFSVIYRVPSNLSRGARLRLLSVAEAVAINTRRPSLCIQKKYVQPLCLPWPTIKPTNPPLTL</sequence>
<reference evidence="2" key="2">
    <citation type="submission" date="2023-11" db="UniProtKB">
        <authorList>
            <consortium name="WormBaseParasite"/>
        </authorList>
    </citation>
    <scope>IDENTIFICATION</scope>
</reference>
<organism evidence="1 2">
    <name type="scientific">Trichobilharzia regenti</name>
    <name type="common">Nasal bird schistosome</name>
    <dbReference type="NCBI Taxonomy" id="157069"/>
    <lineage>
        <taxon>Eukaryota</taxon>
        <taxon>Metazoa</taxon>
        <taxon>Spiralia</taxon>
        <taxon>Lophotrochozoa</taxon>
        <taxon>Platyhelminthes</taxon>
        <taxon>Trematoda</taxon>
        <taxon>Digenea</taxon>
        <taxon>Strigeidida</taxon>
        <taxon>Schistosomatoidea</taxon>
        <taxon>Schistosomatidae</taxon>
        <taxon>Trichobilharzia</taxon>
    </lineage>
</organism>
<reference evidence="1" key="1">
    <citation type="submission" date="2022-06" db="EMBL/GenBank/DDBJ databases">
        <authorList>
            <person name="Berger JAMES D."/>
            <person name="Berger JAMES D."/>
        </authorList>
    </citation>
    <scope>NUCLEOTIDE SEQUENCE [LARGE SCALE GENOMIC DNA]</scope>
</reference>
<dbReference type="WBParaSite" id="TREG1_113410.1">
    <property type="protein sequence ID" value="TREG1_113410.1"/>
    <property type="gene ID" value="TREG1_113410"/>
</dbReference>
<name>A0AA85IQI2_TRIRE</name>
<evidence type="ECO:0000313" key="2">
    <source>
        <dbReference type="WBParaSite" id="TREG1_113410.1"/>
    </source>
</evidence>
<dbReference type="AlphaFoldDB" id="A0AA85IQI2"/>
<evidence type="ECO:0000313" key="1">
    <source>
        <dbReference type="Proteomes" id="UP000050795"/>
    </source>
</evidence>
<proteinExistence type="predicted"/>
<dbReference type="Proteomes" id="UP000050795">
    <property type="component" value="Unassembled WGS sequence"/>
</dbReference>